<organism evidence="1 2">
    <name type="scientific">Bauhinia variegata</name>
    <name type="common">Purple orchid tree</name>
    <name type="synonym">Phanera variegata</name>
    <dbReference type="NCBI Taxonomy" id="167791"/>
    <lineage>
        <taxon>Eukaryota</taxon>
        <taxon>Viridiplantae</taxon>
        <taxon>Streptophyta</taxon>
        <taxon>Embryophyta</taxon>
        <taxon>Tracheophyta</taxon>
        <taxon>Spermatophyta</taxon>
        <taxon>Magnoliopsida</taxon>
        <taxon>eudicotyledons</taxon>
        <taxon>Gunneridae</taxon>
        <taxon>Pentapetalae</taxon>
        <taxon>rosids</taxon>
        <taxon>fabids</taxon>
        <taxon>Fabales</taxon>
        <taxon>Fabaceae</taxon>
        <taxon>Cercidoideae</taxon>
        <taxon>Cercideae</taxon>
        <taxon>Bauhiniinae</taxon>
        <taxon>Bauhinia</taxon>
    </lineage>
</organism>
<evidence type="ECO:0000313" key="2">
    <source>
        <dbReference type="Proteomes" id="UP000828941"/>
    </source>
</evidence>
<sequence>MENSPSPSVASLSSSLVLEERKQELEELLASLPKEKSFAGSGVTLYQDFWCPAMLLQNVISFQNHFQAHDQDIILASKPKSGTTWLKAIIFTIVNRTQFSLSSTPLLTKISHELVPFFEFKVYENNEIPDLTSMSSPRLFSTHVPYASLPKSIQESECRIVYDGHWKNLWTSFVKERKHLDPSGVISLGIGRRALKTQTKFSFSNMRI</sequence>
<protein>
    <submittedName>
        <fullName evidence="1">Uncharacterized protein</fullName>
    </submittedName>
</protein>
<evidence type="ECO:0000313" key="1">
    <source>
        <dbReference type="EMBL" id="KAI4332929.1"/>
    </source>
</evidence>
<gene>
    <name evidence="1" type="ORF">L6164_017798</name>
</gene>
<comment type="caution">
    <text evidence="1">The sequence shown here is derived from an EMBL/GenBank/DDBJ whole genome shotgun (WGS) entry which is preliminary data.</text>
</comment>
<accession>A0ACB9NB73</accession>
<keyword evidence="2" id="KW-1185">Reference proteome</keyword>
<name>A0ACB9NB73_BAUVA</name>
<dbReference type="Proteomes" id="UP000828941">
    <property type="component" value="Chromosome 7"/>
</dbReference>
<reference evidence="1 2" key="1">
    <citation type="journal article" date="2022" name="DNA Res.">
        <title>Chromosomal-level genome assembly of the orchid tree Bauhinia variegata (Leguminosae; Cercidoideae) supports the allotetraploid origin hypothesis of Bauhinia.</title>
        <authorList>
            <person name="Zhong Y."/>
            <person name="Chen Y."/>
            <person name="Zheng D."/>
            <person name="Pang J."/>
            <person name="Liu Y."/>
            <person name="Luo S."/>
            <person name="Meng S."/>
            <person name="Qian L."/>
            <person name="Wei D."/>
            <person name="Dai S."/>
            <person name="Zhou R."/>
        </authorList>
    </citation>
    <scope>NUCLEOTIDE SEQUENCE [LARGE SCALE GENOMIC DNA]</scope>
    <source>
        <strain evidence="1">BV-YZ2020</strain>
    </source>
</reference>
<dbReference type="EMBL" id="CM039432">
    <property type="protein sequence ID" value="KAI4332929.1"/>
    <property type="molecule type" value="Genomic_DNA"/>
</dbReference>
<proteinExistence type="predicted"/>